<dbReference type="STRING" id="675511.GCA_000341735_02929"/>
<dbReference type="InterPro" id="IPR029044">
    <property type="entry name" value="Nucleotide-diphossugar_trans"/>
</dbReference>
<evidence type="ECO:0000259" key="2">
    <source>
        <dbReference type="Pfam" id="PF00535"/>
    </source>
</evidence>
<protein>
    <submittedName>
        <fullName evidence="3">Glycosyltransferase family 2 protein</fullName>
    </submittedName>
</protein>
<name>A0A4P9UK72_METBY</name>
<evidence type="ECO:0000313" key="3">
    <source>
        <dbReference type="EMBL" id="QCW80880.1"/>
    </source>
</evidence>
<feature type="domain" description="Glycosyltransferase 2-like" evidence="2">
    <location>
        <begin position="12"/>
        <end position="139"/>
    </location>
</feature>
<keyword evidence="1" id="KW-1133">Transmembrane helix</keyword>
<evidence type="ECO:0000313" key="4">
    <source>
        <dbReference type="Proteomes" id="UP000305881"/>
    </source>
</evidence>
<dbReference type="InterPro" id="IPR001173">
    <property type="entry name" value="Glyco_trans_2-like"/>
</dbReference>
<dbReference type="CDD" id="cd00761">
    <property type="entry name" value="Glyco_tranf_GTA_type"/>
    <property type="match status" value="1"/>
</dbReference>
<dbReference type="OrthoDB" id="9805612at2"/>
<keyword evidence="1" id="KW-0472">Membrane</keyword>
<accession>A0A4P9UK72</accession>
<proteinExistence type="predicted"/>
<dbReference type="Proteomes" id="UP000305881">
    <property type="component" value="Chromosome"/>
</dbReference>
<feature type="transmembrane region" description="Helical" evidence="1">
    <location>
        <begin position="284"/>
        <end position="304"/>
    </location>
</feature>
<gene>
    <name evidence="3" type="ORF">EQU24_00365</name>
</gene>
<dbReference type="GO" id="GO:0016758">
    <property type="term" value="F:hexosyltransferase activity"/>
    <property type="evidence" value="ECO:0007669"/>
    <property type="project" value="UniProtKB-ARBA"/>
</dbReference>
<dbReference type="KEGG" id="mbur:EQU24_00365"/>
<dbReference type="SUPFAM" id="SSF53448">
    <property type="entry name" value="Nucleotide-diphospho-sugar transferases"/>
    <property type="match status" value="1"/>
</dbReference>
<dbReference type="PANTHER" id="PTHR22916">
    <property type="entry name" value="GLYCOSYLTRANSFERASE"/>
    <property type="match status" value="1"/>
</dbReference>
<dbReference type="AlphaFoldDB" id="A0A4P9UK72"/>
<dbReference type="EMBL" id="CP035467">
    <property type="protein sequence ID" value="QCW80880.1"/>
    <property type="molecule type" value="Genomic_DNA"/>
</dbReference>
<dbReference type="Pfam" id="PF00535">
    <property type="entry name" value="Glycos_transf_2"/>
    <property type="match status" value="1"/>
</dbReference>
<keyword evidence="4" id="KW-1185">Reference proteome</keyword>
<sequence length="314" mass="34897">MIGDFNVLPTISTVIPLYNKAPHIAHTLASVLSQKVLPLEIIVVDDGSTDNGADIVESLQNPLIKLIRQTNQGESSARNAGLREAKGCYVAFLDADDYWYDNHIERLQHLIKSYPNAALFSTMHEIFHDGTTIVPGMPYPQNFNGYVDDFFCRFANGLSLINSTTACVRKDAMLSVGGFPVGVKKGPDLIAWTRLALDYEVAHAAVITAVYNRDAVNRSVRMRESEAPGSLLYLSQLLSEVEGTHRRESISLLFSRIAFYTCAGMCETGDYGSAISILKLVKDLGLWGLYIKIALLLSIPPKLLTFARRWRHRF</sequence>
<dbReference type="PANTHER" id="PTHR22916:SF3">
    <property type="entry name" value="UDP-GLCNAC:BETAGAL BETA-1,3-N-ACETYLGLUCOSAMINYLTRANSFERASE-LIKE PROTEIN 1"/>
    <property type="match status" value="1"/>
</dbReference>
<organism evidence="3 4">
    <name type="scientific">Methylotuvimicrobium buryatense</name>
    <name type="common">Methylomicrobium buryatense</name>
    <dbReference type="NCBI Taxonomy" id="95641"/>
    <lineage>
        <taxon>Bacteria</taxon>
        <taxon>Pseudomonadati</taxon>
        <taxon>Pseudomonadota</taxon>
        <taxon>Gammaproteobacteria</taxon>
        <taxon>Methylococcales</taxon>
        <taxon>Methylococcaceae</taxon>
        <taxon>Methylotuvimicrobium</taxon>
    </lineage>
</organism>
<dbReference type="Gene3D" id="3.90.550.10">
    <property type="entry name" value="Spore Coat Polysaccharide Biosynthesis Protein SpsA, Chain A"/>
    <property type="match status" value="1"/>
</dbReference>
<reference evidence="4" key="1">
    <citation type="journal article" date="2019" name="J. Bacteriol.">
        <title>A Mutagenic Screen Identifies a TonB-Dependent Receptor Required for the Lanthanide Metal Switch in the Type I Methanotroph 'Methylotuvimicrobium buryatense' 5GB1C.</title>
        <authorList>
            <person name="Groom J.D."/>
            <person name="Ford S.M."/>
            <person name="Pesesky M.W."/>
            <person name="Lidstrom M.E."/>
        </authorList>
    </citation>
    <scope>NUCLEOTIDE SEQUENCE [LARGE SCALE GENOMIC DNA]</scope>
    <source>
        <strain evidence="4">5GB1C</strain>
    </source>
</reference>
<evidence type="ECO:0000256" key="1">
    <source>
        <dbReference type="SAM" id="Phobius"/>
    </source>
</evidence>
<keyword evidence="1" id="KW-0812">Transmembrane</keyword>